<evidence type="ECO:0008006" key="7">
    <source>
        <dbReference type="Google" id="ProtNLM"/>
    </source>
</evidence>
<name>A0A8T8X0G6_ASPJA</name>
<sequence>MTFLMLAGGLDHARAVRVLLEKGSNILAETDELRDTVLHFATRRNVSMATFQILLERGGFELIKRQNKDRKSALHFVIDYGGPEMVRSLVEKTEACSDNAASEVLGQCDDDGWTALHHAAYRGKLHFVEYLLEHRVNALDVDFKLASKPPLHKGTHREALEKRRDFVSAKNTLYYTDLWLAADRYSLSSVLENLESKALFPELPAQDEPHFPDSGEIKHVSDLLLHFMSLHEQDQPFIVTDTTDTPTMKFRLDNPKIIAVLNRQKAILDKYLAGSHCLPHLDREGMSWAAVAALGADITITDTILRIEYGQSGMGDSHATDLLSLGISSQNLSFIRALLHWLEAQSMADRHDDDKRDIRDVKSHGIPVLPPSQIVRILFDNKGDEQNLISLSACGGSSSHRDIESFLWKVLDQSVGKDREHFVNLAEEDQDRILELVARYKSPDNEAVSLKKPVVLWWLLSNGEYPTEDDIKHAEEQAKFWGEDDKNGQIILELFNDPPPIRQTRAPADDHHRPSFEHPASDFGSPRGTVLDFLCENGQDHCHVLFHLKHCPVIDIIYSKGPETIMYDCKYREVTTLRDALQNAPPANPLGDSCEIDDPEESKMAMEQELKQAQKGLSEPDVRWVHIPVTNYPSGPIALTDMIQELLVRLSKDKSLTNKDHRPLASFIDNNQVILDAGGHKAYMKPQYVVQVSPTVPFSRGLLGSLHGDIDFHGRDKGCLRSEPGRENHATLFCDICWSKWPRELDHNCPRQSLPEPVESQEDPTNQEQSYMTLDQYNYSSISDNRKRQ</sequence>
<organism evidence="5 6">
    <name type="scientific">Aspergillus japonicus CBS 114.51</name>
    <dbReference type="NCBI Taxonomy" id="1448312"/>
    <lineage>
        <taxon>Eukaryota</taxon>
        <taxon>Fungi</taxon>
        <taxon>Dikarya</taxon>
        <taxon>Ascomycota</taxon>
        <taxon>Pezizomycotina</taxon>
        <taxon>Eurotiomycetes</taxon>
        <taxon>Eurotiomycetidae</taxon>
        <taxon>Eurotiales</taxon>
        <taxon>Aspergillaceae</taxon>
        <taxon>Aspergillus</taxon>
        <taxon>Aspergillus subgen. Circumdati</taxon>
    </lineage>
</organism>
<dbReference type="PROSITE" id="PS50297">
    <property type="entry name" value="ANK_REP_REGION"/>
    <property type="match status" value="1"/>
</dbReference>
<keyword evidence="1" id="KW-0677">Repeat</keyword>
<dbReference type="OrthoDB" id="341259at2759"/>
<feature type="compositionally biased region" description="Polar residues" evidence="4">
    <location>
        <begin position="763"/>
        <end position="783"/>
    </location>
</feature>
<evidence type="ECO:0000256" key="3">
    <source>
        <dbReference type="PROSITE-ProRule" id="PRU00023"/>
    </source>
</evidence>
<evidence type="ECO:0000313" key="6">
    <source>
        <dbReference type="Proteomes" id="UP000249497"/>
    </source>
</evidence>
<proteinExistence type="predicted"/>
<dbReference type="PROSITE" id="PS50088">
    <property type="entry name" value="ANK_REPEAT"/>
    <property type="match status" value="1"/>
</dbReference>
<gene>
    <name evidence="5" type="ORF">BO86DRAFT_456349</name>
</gene>
<dbReference type="PANTHER" id="PTHR24198">
    <property type="entry name" value="ANKYRIN REPEAT AND PROTEIN KINASE DOMAIN-CONTAINING PROTEIN"/>
    <property type="match status" value="1"/>
</dbReference>
<dbReference type="InterPro" id="IPR002110">
    <property type="entry name" value="Ankyrin_rpt"/>
</dbReference>
<dbReference type="SUPFAM" id="SSF48403">
    <property type="entry name" value="Ankyrin repeat"/>
    <property type="match status" value="1"/>
</dbReference>
<dbReference type="Pfam" id="PF12796">
    <property type="entry name" value="Ank_2"/>
    <property type="match status" value="2"/>
</dbReference>
<evidence type="ECO:0000313" key="5">
    <source>
        <dbReference type="EMBL" id="RAH81583.1"/>
    </source>
</evidence>
<keyword evidence="2 3" id="KW-0040">ANK repeat</keyword>
<evidence type="ECO:0000256" key="2">
    <source>
        <dbReference type="ARBA" id="ARBA00023043"/>
    </source>
</evidence>
<dbReference type="EMBL" id="KZ824794">
    <property type="protein sequence ID" value="RAH81583.1"/>
    <property type="molecule type" value="Genomic_DNA"/>
</dbReference>
<keyword evidence="6" id="KW-1185">Reference proteome</keyword>
<dbReference type="RefSeq" id="XP_025527477.1">
    <property type="nucleotide sequence ID" value="XM_025677159.1"/>
</dbReference>
<dbReference type="Gene3D" id="1.25.40.20">
    <property type="entry name" value="Ankyrin repeat-containing domain"/>
    <property type="match status" value="1"/>
</dbReference>
<dbReference type="GeneID" id="37180852"/>
<dbReference type="AlphaFoldDB" id="A0A8T8X0G6"/>
<dbReference type="PANTHER" id="PTHR24198:SF165">
    <property type="entry name" value="ANKYRIN REPEAT-CONTAINING PROTEIN-RELATED"/>
    <property type="match status" value="1"/>
</dbReference>
<evidence type="ECO:0000256" key="1">
    <source>
        <dbReference type="ARBA" id="ARBA00022737"/>
    </source>
</evidence>
<evidence type="ECO:0000256" key="4">
    <source>
        <dbReference type="SAM" id="MobiDB-lite"/>
    </source>
</evidence>
<feature type="region of interest" description="Disordered" evidence="4">
    <location>
        <begin position="752"/>
        <end position="789"/>
    </location>
</feature>
<reference evidence="5 6" key="1">
    <citation type="submission" date="2018-02" db="EMBL/GenBank/DDBJ databases">
        <title>The genomes of Aspergillus section Nigri reveals drivers in fungal speciation.</title>
        <authorList>
            <consortium name="DOE Joint Genome Institute"/>
            <person name="Vesth T.C."/>
            <person name="Nybo J."/>
            <person name="Theobald S."/>
            <person name="Brandl J."/>
            <person name="Frisvad J.C."/>
            <person name="Nielsen K.F."/>
            <person name="Lyhne E.K."/>
            <person name="Kogle M.E."/>
            <person name="Kuo A."/>
            <person name="Riley R."/>
            <person name="Clum A."/>
            <person name="Nolan M."/>
            <person name="Lipzen A."/>
            <person name="Salamov A."/>
            <person name="Henrissat B."/>
            <person name="Wiebenga A."/>
            <person name="De vries R.P."/>
            <person name="Grigoriev I.V."/>
            <person name="Mortensen U.H."/>
            <person name="Andersen M.R."/>
            <person name="Baker S.E."/>
        </authorList>
    </citation>
    <scope>NUCLEOTIDE SEQUENCE [LARGE SCALE GENOMIC DNA]</scope>
    <source>
        <strain evidence="5 6">CBS 114.51</strain>
    </source>
</reference>
<dbReference type="SMART" id="SM00248">
    <property type="entry name" value="ANK"/>
    <property type="match status" value="3"/>
</dbReference>
<protein>
    <recommendedName>
        <fullName evidence="7">Ankyrin</fullName>
    </recommendedName>
</protein>
<dbReference type="InterPro" id="IPR036770">
    <property type="entry name" value="Ankyrin_rpt-contain_sf"/>
</dbReference>
<feature type="repeat" description="ANK" evidence="3">
    <location>
        <begin position="111"/>
        <end position="143"/>
    </location>
</feature>
<dbReference type="Proteomes" id="UP000249497">
    <property type="component" value="Unassembled WGS sequence"/>
</dbReference>
<accession>A0A8T8X0G6</accession>